<sequence>MRNLSVSTCLHRSLHAICSYLSLTRVAKVKNPHDITCIMHIPYAAAVSFTSKFVILISMMCLVISSAPLVLPSLVVISVIGFACSVPSGLFLASYACANKLMSKLLPGSTPPHFLLDYGTKYRDEEFENYDIGEHGYVGLKGHIDMGKEQDEIDGGKALVSDEYEQGGFHINDANEIVDENEYQEGVGECEDEMEEAAVGIEVKFESIREEEGKPAPEGTQGQLPVDEVHAVVVEIAGDETSGIIVEEKEALAFTVTNIAIELCQNRDIEEEQELVRETRGLLEKIREEGMTANGDNEKQSVEKQSGVAGEGDRKVEEIGLPSENKNYYGTVRIEHAEGLLGKRDGDNILESGKSEVEKDGATNSGSASKKPKVEMHYLLEGGKANENITGNFQQDYQLNKEKEAVISTNADAREIADESGFDLYDDNKIDALQQKSSTDRGSVDGEHECNGIAKILSEKDLGFHEVMYNEGKIWEQIVGMQKIVGYKAAKQATCLEELKALYLFTGVEPPASFKDPCDLQEVNDKLRLLMSIIGVK</sequence>
<keyword evidence="2" id="KW-0472">Membrane</keyword>
<name>A0AAP0QFF2_9ROSI</name>
<proteinExistence type="predicted"/>
<dbReference type="Proteomes" id="UP001428341">
    <property type="component" value="Unassembled WGS sequence"/>
</dbReference>
<feature type="compositionally biased region" description="Basic and acidic residues" evidence="1">
    <location>
        <begin position="288"/>
        <end position="302"/>
    </location>
</feature>
<dbReference type="EMBL" id="JBCGBO010000006">
    <property type="protein sequence ID" value="KAK9192732.1"/>
    <property type="molecule type" value="Genomic_DNA"/>
</dbReference>
<dbReference type="PANTHER" id="PTHR37198">
    <property type="entry name" value="NUCLEOLIN"/>
    <property type="match status" value="1"/>
</dbReference>
<reference evidence="3 4" key="1">
    <citation type="submission" date="2024-05" db="EMBL/GenBank/DDBJ databases">
        <title>Haplotype-resolved chromosome-level genome assembly of Huyou (Citrus changshanensis).</title>
        <authorList>
            <person name="Miao C."/>
            <person name="Chen W."/>
            <person name="Wu Y."/>
            <person name="Wang L."/>
            <person name="Zhao S."/>
            <person name="Grierson D."/>
            <person name="Xu C."/>
            <person name="Chen K."/>
        </authorList>
    </citation>
    <scope>NUCLEOTIDE SEQUENCE [LARGE SCALE GENOMIC DNA]</scope>
    <source>
        <strain evidence="3">01-14</strain>
        <tissue evidence="3">Leaf</tissue>
    </source>
</reference>
<comment type="caution">
    <text evidence="3">The sequence shown here is derived from an EMBL/GenBank/DDBJ whole genome shotgun (WGS) entry which is preliminary data.</text>
</comment>
<feature type="transmembrane region" description="Helical" evidence="2">
    <location>
        <begin position="74"/>
        <end position="96"/>
    </location>
</feature>
<keyword evidence="2" id="KW-1133">Transmembrane helix</keyword>
<organism evidence="3 4">
    <name type="scientific">Citrus x changshan-huyou</name>
    <dbReference type="NCBI Taxonomy" id="2935761"/>
    <lineage>
        <taxon>Eukaryota</taxon>
        <taxon>Viridiplantae</taxon>
        <taxon>Streptophyta</taxon>
        <taxon>Embryophyta</taxon>
        <taxon>Tracheophyta</taxon>
        <taxon>Spermatophyta</taxon>
        <taxon>Magnoliopsida</taxon>
        <taxon>eudicotyledons</taxon>
        <taxon>Gunneridae</taxon>
        <taxon>Pentapetalae</taxon>
        <taxon>rosids</taxon>
        <taxon>malvids</taxon>
        <taxon>Sapindales</taxon>
        <taxon>Rutaceae</taxon>
        <taxon>Aurantioideae</taxon>
        <taxon>Citrus</taxon>
    </lineage>
</organism>
<keyword evidence="4" id="KW-1185">Reference proteome</keyword>
<feature type="transmembrane region" description="Helical" evidence="2">
    <location>
        <begin position="40"/>
        <end position="62"/>
    </location>
</feature>
<evidence type="ECO:0000313" key="3">
    <source>
        <dbReference type="EMBL" id="KAK9192732.1"/>
    </source>
</evidence>
<feature type="region of interest" description="Disordered" evidence="1">
    <location>
        <begin position="344"/>
        <end position="373"/>
    </location>
</feature>
<gene>
    <name evidence="3" type="ORF">WN944_003425</name>
</gene>
<dbReference type="PANTHER" id="PTHR37198:SF1">
    <property type="entry name" value="NUCLEOLIN"/>
    <property type="match status" value="1"/>
</dbReference>
<accession>A0AAP0QFF2</accession>
<feature type="region of interest" description="Disordered" evidence="1">
    <location>
        <begin position="288"/>
        <end position="313"/>
    </location>
</feature>
<evidence type="ECO:0000256" key="1">
    <source>
        <dbReference type="SAM" id="MobiDB-lite"/>
    </source>
</evidence>
<keyword evidence="2" id="KW-0812">Transmembrane</keyword>
<dbReference type="AlphaFoldDB" id="A0AAP0QFF2"/>
<protein>
    <submittedName>
        <fullName evidence="3">Uncharacterized protein</fullName>
    </submittedName>
</protein>
<feature type="compositionally biased region" description="Basic and acidic residues" evidence="1">
    <location>
        <begin position="344"/>
        <end position="361"/>
    </location>
</feature>
<evidence type="ECO:0000256" key="2">
    <source>
        <dbReference type="SAM" id="Phobius"/>
    </source>
</evidence>
<evidence type="ECO:0000313" key="4">
    <source>
        <dbReference type="Proteomes" id="UP001428341"/>
    </source>
</evidence>